<keyword evidence="5 8" id="KW-0418">Kinase</keyword>
<dbReference type="Proteomes" id="UP000230959">
    <property type="component" value="Unassembled WGS sequence"/>
</dbReference>
<evidence type="ECO:0000313" key="8">
    <source>
        <dbReference type="EMBL" id="PJE73816.1"/>
    </source>
</evidence>
<gene>
    <name evidence="8" type="ORF">COV02_00545</name>
</gene>
<dbReference type="Pfam" id="PF00334">
    <property type="entry name" value="NDK"/>
    <property type="match status" value="2"/>
</dbReference>
<comment type="caution">
    <text evidence="6">Lacks conserved residue(s) required for the propagation of feature annotation.</text>
</comment>
<comment type="similarity">
    <text evidence="2 6">Belongs to the NDK family.</text>
</comment>
<dbReference type="GO" id="GO:0004550">
    <property type="term" value="F:nucleoside diphosphate kinase activity"/>
    <property type="evidence" value="ECO:0007669"/>
    <property type="project" value="UniProtKB-EC"/>
</dbReference>
<evidence type="ECO:0000259" key="7">
    <source>
        <dbReference type="SMART" id="SM00562"/>
    </source>
</evidence>
<comment type="cofactor">
    <cofactor evidence="1">
        <name>Mg(2+)</name>
        <dbReference type="ChEBI" id="CHEBI:18420"/>
    </cofactor>
</comment>
<keyword evidence="4 8" id="KW-0808">Transferase</keyword>
<evidence type="ECO:0000256" key="6">
    <source>
        <dbReference type="PROSITE-ProRule" id="PRU00706"/>
    </source>
</evidence>
<dbReference type="InterPro" id="IPR036850">
    <property type="entry name" value="NDK-like_dom_sf"/>
</dbReference>
<reference evidence="9" key="1">
    <citation type="submission" date="2017-09" db="EMBL/GenBank/DDBJ databases">
        <title>Depth-based differentiation of microbial function through sediment-hosted aquifers and enrichment of novel symbionts in the deep terrestrial subsurface.</title>
        <authorList>
            <person name="Probst A.J."/>
            <person name="Ladd B."/>
            <person name="Jarett J.K."/>
            <person name="Geller-Mcgrath D.E."/>
            <person name="Sieber C.M.K."/>
            <person name="Emerson J.B."/>
            <person name="Anantharaman K."/>
            <person name="Thomas B.C."/>
            <person name="Malmstrom R."/>
            <person name="Stieglmeier M."/>
            <person name="Klingl A."/>
            <person name="Woyke T."/>
            <person name="Ryan C.M."/>
            <person name="Banfield J.F."/>
        </authorList>
    </citation>
    <scope>NUCLEOTIDE SEQUENCE [LARGE SCALE GENOMIC DNA]</scope>
</reference>
<comment type="caution">
    <text evidence="8">The sequence shown here is derived from an EMBL/GenBank/DDBJ whole genome shotgun (WGS) entry which is preliminary data.</text>
</comment>
<dbReference type="EC" id="2.7.4.6" evidence="3"/>
<dbReference type="PROSITE" id="PS51374">
    <property type="entry name" value="NDPK_LIKE"/>
    <property type="match status" value="1"/>
</dbReference>
<evidence type="ECO:0000313" key="9">
    <source>
        <dbReference type="Proteomes" id="UP000230959"/>
    </source>
</evidence>
<feature type="domain" description="Nucleoside diphosphate kinase-like" evidence="7">
    <location>
        <begin position="29"/>
        <end position="204"/>
    </location>
</feature>
<evidence type="ECO:0000256" key="2">
    <source>
        <dbReference type="ARBA" id="ARBA00008142"/>
    </source>
</evidence>
<dbReference type="InterPro" id="IPR034907">
    <property type="entry name" value="NDK-like_dom"/>
</dbReference>
<evidence type="ECO:0000256" key="5">
    <source>
        <dbReference type="ARBA" id="ARBA00022777"/>
    </source>
</evidence>
<dbReference type="Gene3D" id="3.30.70.141">
    <property type="entry name" value="Nucleoside diphosphate kinase-like domain"/>
    <property type="match status" value="1"/>
</dbReference>
<dbReference type="CDD" id="cd04413">
    <property type="entry name" value="NDPk_I"/>
    <property type="match status" value="1"/>
</dbReference>
<organism evidence="8 9">
    <name type="scientific">Candidatus Terrybacteria bacterium CG10_big_fil_rev_8_21_14_0_10_41_10</name>
    <dbReference type="NCBI Taxonomy" id="1975026"/>
    <lineage>
        <taxon>Bacteria</taxon>
        <taxon>Candidatus Terryibacteriota</taxon>
    </lineage>
</organism>
<dbReference type="PANTHER" id="PTHR11349">
    <property type="entry name" value="NUCLEOSIDE DIPHOSPHATE KINASE"/>
    <property type="match status" value="1"/>
</dbReference>
<accession>A0A2M8LB16</accession>
<dbReference type="SUPFAM" id="SSF54919">
    <property type="entry name" value="Nucleoside diphosphate kinase, NDK"/>
    <property type="match status" value="1"/>
</dbReference>
<sequence>MIVNLLAYICFYKFKALSERNKMQIHPKKERTYMMIKPDGVQRSLIGEIIGRIERSGLKIAGLKMFVPDKDMLIKHYGKSNEWYQAKGETMIKNLEAAGKPVDKSAIDYGKGIIDSLVSFMSAGPVVAMVVEGNEAVAVVTKLVGGTEPKTSDVGTIRGDYTLDSYNISNIDFRAVRNLCHSSESVEEAKREISLWFNDSEIINYRNVNDAILYDVNLDGILE</sequence>
<evidence type="ECO:0000256" key="3">
    <source>
        <dbReference type="ARBA" id="ARBA00012966"/>
    </source>
</evidence>
<dbReference type="AlphaFoldDB" id="A0A2M8LB16"/>
<evidence type="ECO:0000256" key="1">
    <source>
        <dbReference type="ARBA" id="ARBA00001946"/>
    </source>
</evidence>
<dbReference type="EMBL" id="PFER01000010">
    <property type="protein sequence ID" value="PJE73816.1"/>
    <property type="molecule type" value="Genomic_DNA"/>
</dbReference>
<evidence type="ECO:0000256" key="4">
    <source>
        <dbReference type="ARBA" id="ARBA00022679"/>
    </source>
</evidence>
<proteinExistence type="inferred from homology"/>
<protein>
    <recommendedName>
        <fullName evidence="3">nucleoside-diphosphate kinase</fullName>
        <ecNumber evidence="3">2.7.4.6</ecNumber>
    </recommendedName>
</protein>
<dbReference type="SMART" id="SM00562">
    <property type="entry name" value="NDK"/>
    <property type="match status" value="1"/>
</dbReference>
<name>A0A2M8LB16_9BACT</name>